<keyword evidence="4" id="KW-0443">Lipid metabolism</keyword>
<dbReference type="EMBL" id="JAUOZU010000001">
    <property type="protein sequence ID" value="MDO6962813.1"/>
    <property type="molecule type" value="Genomic_DNA"/>
</dbReference>
<keyword evidence="7" id="KW-0456">Lyase</keyword>
<dbReference type="SUPFAM" id="SSF52096">
    <property type="entry name" value="ClpP/crotonase"/>
    <property type="match status" value="1"/>
</dbReference>
<evidence type="ECO:0000256" key="2">
    <source>
        <dbReference type="ARBA" id="ARBA00022832"/>
    </source>
</evidence>
<reference evidence="7" key="2">
    <citation type="submission" date="2023-07" db="EMBL/GenBank/DDBJ databases">
        <authorList>
            <person name="Shen H."/>
        </authorList>
    </citation>
    <scope>NUCLEOTIDE SEQUENCE</scope>
    <source>
        <strain evidence="7">TNR-22</strain>
    </source>
</reference>
<reference evidence="7" key="1">
    <citation type="journal article" date="2015" name="Int. J. Syst. Evol. Microbiol.">
        <title>Rhizobium alvei sp. nov., isolated from a freshwater river.</title>
        <authorList>
            <person name="Sheu S.Y."/>
            <person name="Huang H.W."/>
            <person name="Young C.C."/>
            <person name="Chen W.M."/>
        </authorList>
    </citation>
    <scope>NUCLEOTIDE SEQUENCE</scope>
    <source>
        <strain evidence="7">TNR-22</strain>
    </source>
</reference>
<dbReference type="InterPro" id="IPR001753">
    <property type="entry name" value="Enoyl-CoA_hydra/iso"/>
</dbReference>
<dbReference type="Gene3D" id="1.10.12.10">
    <property type="entry name" value="Lyase 2-enoyl-coa Hydratase, Chain A, domain 2"/>
    <property type="match status" value="1"/>
</dbReference>
<dbReference type="PANTHER" id="PTHR43602:SF1">
    <property type="entry name" value="ENOYL-COA HYDRATASE DOMAIN-CONTAINING PROTEIN 3, MITOCHONDRIAL"/>
    <property type="match status" value="1"/>
</dbReference>
<evidence type="ECO:0000313" key="8">
    <source>
        <dbReference type="Proteomes" id="UP001174932"/>
    </source>
</evidence>
<name>A0ABT8YHL5_9HYPH</name>
<evidence type="ECO:0000313" key="7">
    <source>
        <dbReference type="EMBL" id="MDO6962813.1"/>
    </source>
</evidence>
<organism evidence="7 8">
    <name type="scientific">Rhizobium alvei</name>
    <dbReference type="NCBI Taxonomy" id="1132659"/>
    <lineage>
        <taxon>Bacteria</taxon>
        <taxon>Pseudomonadati</taxon>
        <taxon>Pseudomonadota</taxon>
        <taxon>Alphaproteobacteria</taxon>
        <taxon>Hyphomicrobiales</taxon>
        <taxon>Rhizobiaceae</taxon>
        <taxon>Rhizobium/Agrobacterium group</taxon>
        <taxon>Rhizobium</taxon>
    </lineage>
</organism>
<keyword evidence="2" id="KW-0276">Fatty acid metabolism</keyword>
<dbReference type="CDD" id="cd06558">
    <property type="entry name" value="crotonase-like"/>
    <property type="match status" value="1"/>
</dbReference>
<evidence type="ECO:0000256" key="3">
    <source>
        <dbReference type="ARBA" id="ARBA00022946"/>
    </source>
</evidence>
<dbReference type="Gene3D" id="3.90.226.10">
    <property type="entry name" value="2-enoyl-CoA Hydratase, Chain A, domain 1"/>
    <property type="match status" value="1"/>
</dbReference>
<dbReference type="RefSeq" id="WP_304374683.1">
    <property type="nucleotide sequence ID" value="NZ_JAUOZU010000001.1"/>
</dbReference>
<dbReference type="Proteomes" id="UP001174932">
    <property type="component" value="Unassembled WGS sequence"/>
</dbReference>
<sequence length="255" mass="27245">MTETNQDIVLYSVADHIATITLNRPDKGNALSAAMMDALEAALRSAADDDAVRVVILTANGKIFSGGHDLEEMLGHEEHAWQKAHFERCARLMATVRHLPKPVIARVQGAAVAAGCQLVATCDLAYAVRSAKFGINGINLGLFCSTPSVALSRAIHPKQALDMALTGRLILAPRAEEIGLINAALASEDLDQAVMDAARAIAAKEPQAIGLGKDLFYRQAELDIDSAYQLAAGRMADNMDFAETRAGIRGFVDKH</sequence>
<gene>
    <name evidence="7" type="ORF">Q4481_02525</name>
</gene>
<comment type="similarity">
    <text evidence="1">Belongs to the enoyl-CoA hydratase/isomerase family.</text>
</comment>
<evidence type="ECO:0000256" key="5">
    <source>
        <dbReference type="ARBA" id="ARBA00037410"/>
    </source>
</evidence>
<dbReference type="InterPro" id="IPR014748">
    <property type="entry name" value="Enoyl-CoA_hydra_C"/>
</dbReference>
<dbReference type="InterPro" id="IPR052377">
    <property type="entry name" value="Mitochondrial_ECH-domain"/>
</dbReference>
<protein>
    <recommendedName>
        <fullName evidence="6">Enoyl-CoA hydratase domain-containing protein 3, mitochondrial</fullName>
    </recommendedName>
</protein>
<keyword evidence="8" id="KW-1185">Reference proteome</keyword>
<evidence type="ECO:0000256" key="4">
    <source>
        <dbReference type="ARBA" id="ARBA00023098"/>
    </source>
</evidence>
<dbReference type="GO" id="GO:0004300">
    <property type="term" value="F:enoyl-CoA hydratase activity"/>
    <property type="evidence" value="ECO:0007669"/>
    <property type="project" value="UniProtKB-EC"/>
</dbReference>
<evidence type="ECO:0000256" key="1">
    <source>
        <dbReference type="ARBA" id="ARBA00005254"/>
    </source>
</evidence>
<evidence type="ECO:0000256" key="6">
    <source>
        <dbReference type="ARBA" id="ARBA00040545"/>
    </source>
</evidence>
<keyword evidence="3" id="KW-0809">Transit peptide</keyword>
<dbReference type="NCBIfam" id="NF006008">
    <property type="entry name" value="PRK08139.1"/>
    <property type="match status" value="1"/>
</dbReference>
<dbReference type="Pfam" id="PF00378">
    <property type="entry name" value="ECH_1"/>
    <property type="match status" value="1"/>
</dbReference>
<proteinExistence type="inferred from homology"/>
<comment type="function">
    <text evidence="5">May play a role in fatty acid biosynthesis and insulin sensitivity.</text>
</comment>
<comment type="caution">
    <text evidence="7">The sequence shown here is derived from an EMBL/GenBank/DDBJ whole genome shotgun (WGS) entry which is preliminary data.</text>
</comment>
<dbReference type="PANTHER" id="PTHR43602">
    <property type="match status" value="1"/>
</dbReference>
<accession>A0ABT8YHL5</accession>
<dbReference type="InterPro" id="IPR029045">
    <property type="entry name" value="ClpP/crotonase-like_dom_sf"/>
</dbReference>